<accession>A0ABR5HFC2</accession>
<proteinExistence type="inferred from homology"/>
<comment type="caution">
    <text evidence="7">The sequence shown here is derived from an EMBL/GenBank/DDBJ whole genome shotgun (WGS) entry which is preliminary data.</text>
</comment>
<dbReference type="Pfam" id="PF01070">
    <property type="entry name" value="FMN_dh"/>
    <property type="match status" value="1"/>
</dbReference>
<reference evidence="7 8" key="1">
    <citation type="submission" date="2014-11" db="EMBL/GenBank/DDBJ databases">
        <title>Comparative genomics of Methylobacterium species.</title>
        <authorList>
            <person name="Chaudhry V."/>
            <person name="Patil P.B."/>
        </authorList>
    </citation>
    <scope>NUCLEOTIDE SEQUENCE [LARGE SCALE GENOMIC DNA]</scope>
    <source>
        <strain evidence="7 8">SE3.6</strain>
    </source>
</reference>
<evidence type="ECO:0000259" key="6">
    <source>
        <dbReference type="PROSITE" id="PS51349"/>
    </source>
</evidence>
<comment type="cofactor">
    <cofactor evidence="1">
        <name>FMN</name>
        <dbReference type="ChEBI" id="CHEBI:58210"/>
    </cofactor>
</comment>
<evidence type="ECO:0000256" key="4">
    <source>
        <dbReference type="ARBA" id="ARBA00023002"/>
    </source>
</evidence>
<dbReference type="InterPro" id="IPR012133">
    <property type="entry name" value="Alpha-hydoxy_acid_DH_FMN"/>
</dbReference>
<keyword evidence="4" id="KW-0560">Oxidoreductase</keyword>
<gene>
    <name evidence="7" type="ORF">QR79_08445</name>
</gene>
<dbReference type="PROSITE" id="PS51349">
    <property type="entry name" value="FMN_HYDROXY_ACID_DH_2"/>
    <property type="match status" value="1"/>
</dbReference>
<dbReference type="Proteomes" id="UP000036471">
    <property type="component" value="Unassembled WGS sequence"/>
</dbReference>
<evidence type="ECO:0000256" key="5">
    <source>
        <dbReference type="ARBA" id="ARBA00024042"/>
    </source>
</evidence>
<comment type="similarity">
    <text evidence="5">Belongs to the FMN-dependent alpha-hydroxy acid dehydrogenase family.</text>
</comment>
<sequence>MERSRSIDDLRNAARRRLPRSVFDFIDGGAEDEATLLGNRAAYRRHSFLPKTLADVAAPDLSTTILGRPAALPLIAGPTGASGFLWPRGDLAIAAAAHDLGIPFALSTSASVSIEDIAARASGAIWFQCYIFKQRDFSDGLIARAAKAGYDGLVITVDFPVGGNRERDFRNDFSIPFKYTARNVTDFALHPRWALSMVRGGTPQLENLRGFSASNDVGTVASSVGRNYDASFSWDDLSRIRDAWPRKLIVKGIARPEEAERLVALGCDAVVVSNHGGRQLDGAVATLDALPAVARAVAGRAEVFVDGGIRRGSDMVKALALGANAVLVGRATLFGTAAGGQDGAARALSILRDEFRRCMQLCGTARVSEIGRDLLVPTDVP</sequence>
<dbReference type="EMBL" id="JTHG01000059">
    <property type="protein sequence ID" value="KMO25282.1"/>
    <property type="molecule type" value="Genomic_DNA"/>
</dbReference>
<dbReference type="SUPFAM" id="SSF51395">
    <property type="entry name" value="FMN-linked oxidoreductases"/>
    <property type="match status" value="1"/>
</dbReference>
<evidence type="ECO:0000256" key="2">
    <source>
        <dbReference type="ARBA" id="ARBA00022630"/>
    </source>
</evidence>
<dbReference type="PANTHER" id="PTHR10578">
    <property type="entry name" value="S -2-HYDROXY-ACID OXIDASE-RELATED"/>
    <property type="match status" value="1"/>
</dbReference>
<dbReference type="InterPro" id="IPR037396">
    <property type="entry name" value="FMN_HAD"/>
</dbReference>
<evidence type="ECO:0000313" key="7">
    <source>
        <dbReference type="EMBL" id="KMO25282.1"/>
    </source>
</evidence>
<evidence type="ECO:0000256" key="3">
    <source>
        <dbReference type="ARBA" id="ARBA00022643"/>
    </source>
</evidence>
<dbReference type="Gene3D" id="3.20.20.70">
    <property type="entry name" value="Aldolase class I"/>
    <property type="match status" value="1"/>
</dbReference>
<feature type="domain" description="FMN hydroxy acid dehydrogenase" evidence="6">
    <location>
        <begin position="1"/>
        <end position="380"/>
    </location>
</feature>
<protein>
    <submittedName>
        <fullName evidence="7">L-lactate cytochrome reductase</fullName>
    </submittedName>
</protein>
<keyword evidence="2" id="KW-0285">Flavoprotein</keyword>
<dbReference type="InterPro" id="IPR013785">
    <property type="entry name" value="Aldolase_TIM"/>
</dbReference>
<dbReference type="PANTHER" id="PTHR10578:SF107">
    <property type="entry name" value="2-HYDROXYACID OXIDASE 1"/>
    <property type="match status" value="1"/>
</dbReference>
<evidence type="ECO:0000313" key="8">
    <source>
        <dbReference type="Proteomes" id="UP000036471"/>
    </source>
</evidence>
<dbReference type="PROSITE" id="PS00557">
    <property type="entry name" value="FMN_HYDROXY_ACID_DH_1"/>
    <property type="match status" value="1"/>
</dbReference>
<dbReference type="InterPro" id="IPR008259">
    <property type="entry name" value="FMN_hydac_DH_AS"/>
</dbReference>
<keyword evidence="3" id="KW-0288">FMN</keyword>
<evidence type="ECO:0000256" key="1">
    <source>
        <dbReference type="ARBA" id="ARBA00001917"/>
    </source>
</evidence>
<organism evidence="7 8">
    <name type="scientific">Methylobacterium indicum</name>
    <dbReference type="NCBI Taxonomy" id="1775910"/>
    <lineage>
        <taxon>Bacteria</taxon>
        <taxon>Pseudomonadati</taxon>
        <taxon>Pseudomonadota</taxon>
        <taxon>Alphaproteobacteria</taxon>
        <taxon>Hyphomicrobiales</taxon>
        <taxon>Methylobacteriaceae</taxon>
        <taxon>Methylobacterium</taxon>
    </lineage>
</organism>
<name>A0ABR5HFC2_9HYPH</name>
<dbReference type="InterPro" id="IPR000262">
    <property type="entry name" value="FMN-dep_DH"/>
</dbReference>
<keyword evidence="8" id="KW-1185">Reference proteome</keyword>
<dbReference type="PIRSF" id="PIRSF000138">
    <property type="entry name" value="Al-hdrx_acd_dh"/>
    <property type="match status" value="1"/>
</dbReference>